<gene>
    <name evidence="6" type="ORF">IFM89_027708</name>
</gene>
<keyword evidence="4" id="KW-1133">Transmembrane helix</keyword>
<evidence type="ECO:0000256" key="1">
    <source>
        <dbReference type="ARBA" id="ARBA00007626"/>
    </source>
</evidence>
<feature type="repeat" description="PPR" evidence="3">
    <location>
        <begin position="394"/>
        <end position="428"/>
    </location>
</feature>
<dbReference type="Pfam" id="PF00561">
    <property type="entry name" value="Abhydrolase_1"/>
    <property type="match status" value="1"/>
</dbReference>
<dbReference type="InterPro" id="IPR019190">
    <property type="entry name" value="EXOV"/>
</dbReference>
<dbReference type="Pfam" id="PF13041">
    <property type="entry name" value="PPR_2"/>
    <property type="match status" value="5"/>
</dbReference>
<dbReference type="PANTHER" id="PTHR46128:SF273">
    <property type="entry name" value="PENTACOTRIPEPTIDE-REPEAT REGION OF PRORP DOMAIN-CONTAINING PROTEIN"/>
    <property type="match status" value="1"/>
</dbReference>
<feature type="repeat" description="PPR" evidence="3">
    <location>
        <begin position="324"/>
        <end position="358"/>
    </location>
</feature>
<feature type="repeat" description="PPR" evidence="3">
    <location>
        <begin position="289"/>
        <end position="323"/>
    </location>
</feature>
<dbReference type="InterPro" id="IPR002885">
    <property type="entry name" value="PPR_rpt"/>
</dbReference>
<dbReference type="OrthoDB" id="185373at2759"/>
<feature type="repeat" description="PPR" evidence="3">
    <location>
        <begin position="114"/>
        <end position="148"/>
    </location>
</feature>
<evidence type="ECO:0000313" key="7">
    <source>
        <dbReference type="Proteomes" id="UP000631114"/>
    </source>
</evidence>
<feature type="repeat" description="PPR" evidence="3">
    <location>
        <begin position="79"/>
        <end position="113"/>
    </location>
</feature>
<dbReference type="InterPro" id="IPR011990">
    <property type="entry name" value="TPR-like_helical_dom_sf"/>
</dbReference>
<feature type="repeat" description="PPR" evidence="3">
    <location>
        <begin position="184"/>
        <end position="218"/>
    </location>
</feature>
<feature type="transmembrane region" description="Helical" evidence="4">
    <location>
        <begin position="605"/>
        <end position="629"/>
    </location>
</feature>
<organism evidence="6 7">
    <name type="scientific">Coptis chinensis</name>
    <dbReference type="NCBI Taxonomy" id="261450"/>
    <lineage>
        <taxon>Eukaryota</taxon>
        <taxon>Viridiplantae</taxon>
        <taxon>Streptophyta</taxon>
        <taxon>Embryophyta</taxon>
        <taxon>Tracheophyta</taxon>
        <taxon>Spermatophyta</taxon>
        <taxon>Magnoliopsida</taxon>
        <taxon>Ranunculales</taxon>
        <taxon>Ranunculaceae</taxon>
        <taxon>Coptidoideae</taxon>
        <taxon>Coptis</taxon>
    </lineage>
</organism>
<feature type="repeat" description="PPR" evidence="3">
    <location>
        <begin position="219"/>
        <end position="253"/>
    </location>
</feature>
<feature type="repeat" description="PPR" evidence="3">
    <location>
        <begin position="254"/>
        <end position="288"/>
    </location>
</feature>
<feature type="repeat" description="PPR" evidence="3">
    <location>
        <begin position="149"/>
        <end position="183"/>
    </location>
</feature>
<comment type="similarity">
    <text evidence="1">Belongs to the PPR family. P subfamily.</text>
</comment>
<feature type="repeat" description="PPR" evidence="3">
    <location>
        <begin position="44"/>
        <end position="78"/>
    </location>
</feature>
<keyword evidence="7" id="KW-1185">Reference proteome</keyword>
<comment type="caution">
    <text evidence="6">The sequence shown here is derived from an EMBL/GenBank/DDBJ whole genome shotgun (WGS) entry which is preliminary data.</text>
</comment>
<keyword evidence="2" id="KW-0677">Repeat</keyword>
<evidence type="ECO:0000256" key="3">
    <source>
        <dbReference type="PROSITE-ProRule" id="PRU00708"/>
    </source>
</evidence>
<dbReference type="GO" id="GO:0045145">
    <property type="term" value="F:single-stranded DNA 5'-3' DNA exonuclease activity"/>
    <property type="evidence" value="ECO:0007669"/>
    <property type="project" value="InterPro"/>
</dbReference>
<dbReference type="Gene3D" id="1.25.40.10">
    <property type="entry name" value="Tetratricopeptide repeat domain"/>
    <property type="match status" value="6"/>
</dbReference>
<dbReference type="InterPro" id="IPR029058">
    <property type="entry name" value="AB_hydrolase_fold"/>
</dbReference>
<dbReference type="EMBL" id="JADFTS010000005">
    <property type="protein sequence ID" value="KAF9606664.1"/>
    <property type="molecule type" value="Genomic_DNA"/>
</dbReference>
<feature type="repeat" description="PPR" evidence="3">
    <location>
        <begin position="359"/>
        <end position="393"/>
    </location>
</feature>
<evidence type="ECO:0000256" key="2">
    <source>
        <dbReference type="ARBA" id="ARBA00022737"/>
    </source>
</evidence>
<dbReference type="SUPFAM" id="SSF81901">
    <property type="entry name" value="HCP-like"/>
    <property type="match status" value="1"/>
</dbReference>
<reference evidence="6 7" key="1">
    <citation type="submission" date="2020-10" db="EMBL/GenBank/DDBJ databases">
        <title>The Coptis chinensis genome and diversification of protoberbering-type alkaloids.</title>
        <authorList>
            <person name="Wang B."/>
            <person name="Shu S."/>
            <person name="Song C."/>
            <person name="Liu Y."/>
        </authorList>
    </citation>
    <scope>NUCLEOTIDE SEQUENCE [LARGE SCALE GENOMIC DNA]</scope>
    <source>
        <strain evidence="6">HL-2020</strain>
        <tissue evidence="6">Leaf</tissue>
    </source>
</reference>
<dbReference type="Gene3D" id="3.40.50.1820">
    <property type="entry name" value="alpha/beta hydrolase"/>
    <property type="match status" value="1"/>
</dbReference>
<dbReference type="InterPro" id="IPR000073">
    <property type="entry name" value="AB_hydrolase_1"/>
</dbReference>
<protein>
    <recommendedName>
        <fullName evidence="5">AB hydrolase-1 domain-containing protein</fullName>
    </recommendedName>
</protein>
<evidence type="ECO:0000259" key="5">
    <source>
        <dbReference type="Pfam" id="PF00561"/>
    </source>
</evidence>
<dbReference type="PROSITE" id="PS51375">
    <property type="entry name" value="PPR"/>
    <property type="match status" value="12"/>
</dbReference>
<evidence type="ECO:0000256" key="4">
    <source>
        <dbReference type="SAM" id="Phobius"/>
    </source>
</evidence>
<dbReference type="InterPro" id="IPR050872">
    <property type="entry name" value="PPR_P_subfamily"/>
</dbReference>
<dbReference type="Pfam" id="PF09810">
    <property type="entry name" value="Exo5"/>
    <property type="match status" value="1"/>
</dbReference>
<dbReference type="Pfam" id="PF01535">
    <property type="entry name" value="PPR"/>
    <property type="match status" value="3"/>
</dbReference>
<dbReference type="Pfam" id="PF12854">
    <property type="entry name" value="PPR_1"/>
    <property type="match status" value="1"/>
</dbReference>
<keyword evidence="4" id="KW-0472">Membrane</keyword>
<proteinExistence type="inferred from homology"/>
<dbReference type="SUPFAM" id="SSF53474">
    <property type="entry name" value="alpha/beta-Hydrolases"/>
    <property type="match status" value="1"/>
</dbReference>
<accession>A0A835HXM1</accession>
<dbReference type="AlphaFoldDB" id="A0A835HXM1"/>
<dbReference type="NCBIfam" id="TIGR00756">
    <property type="entry name" value="PPR"/>
    <property type="match status" value="12"/>
</dbReference>
<sequence>MTKKGCRRNDVAYTTLIHGLCEDERISEAFALYGKMGDDYCRPTVRTYTVLISALCRAGRRLEAFDLYRGMKERGCEPNFYTYNVLIDSLCKEKKLDDAHMMLNEILGKGLIPDVVTNNAFINGYCNDGKTDVAFQIMDSMASSGCKPNTRTYNEVIFGLCTEKKVHKAMAMFNRMLERDLKPSLVTYNLLICGQCKEGHLDSAFRLLHLMKEDGFAPDQWTYSMLIDSLCKKGRLEEASSLFDSLGEKSIKPCEVIYTALIDGYCKVGNMDFSQNLFEKMLAEKCIPNSHTYNVLIDGLCKEKKMDKASLLLDKMVEVGVEPTVFTYIILIDEMLKECQPDKVDRVFKQMISSGLKPDVCTYTSFIHTLCSNGKLEQAEDLMIKMNKEGIRPDLVTYTALLDGYGNSGPVDCAFDVLKRMVDVGCKPSHETYTILVKHFINEKRVFGKSYNMCLDPAANGTSISVADVWKILDLETALKLIEKMVEHEASALVDMMVKQGRLPNLESYKLLICGLCNKGNIQKAKTVFCTLLRPEHNYDEVAWKVLIEGLLKKGLVEECSKLSVWLSSSLDWVERHHLLNYLPVVGKVYGRLRFMNEFLPEDRYPVLAGPVVFFVFIVAVAGYVQFWFGKVCVGIVVRDRDLKPGCAVLSVNTEPRSPPLSPKKVHIHPPSATLVQLPNGRQMAYHERGVSAETARFSLFSPHSFLSSRLAGIPGIKESLLQDFGVRLITYDLPGFGESDPHPNRNLNTSALGMLRLADALGVNDKFWVVGYSGGGVHAWAALSYIPDKFAGAAMFAPIVNPYDSSMTKEERYGIWERWTQRRKLMHFLARRFPSLLKYFYRRSYMSGEHGQLDKWLSLSLGKKDKSLIEEPIFEEFWQRDVEESLRQGNIRPFVEEAVLQVSRWGFSLADIQIQRKRREKGIIPWLKSMYAQPELEWAGFLGPIHIWNARSIRSTTSQRDKTSDGFSGNQKKVDLPESLLHRFLPNKALSVTDLAGALWCEKKVEFELNLGKPKVTNAMKAGRVRHKQLKIDCIDLSC</sequence>
<dbReference type="Proteomes" id="UP000631114">
    <property type="component" value="Unassembled WGS sequence"/>
</dbReference>
<feature type="repeat" description="PPR" evidence="3">
    <location>
        <begin position="9"/>
        <end position="43"/>
    </location>
</feature>
<keyword evidence="4" id="KW-0812">Transmembrane</keyword>
<name>A0A835HXM1_9MAGN</name>
<dbReference type="PANTHER" id="PTHR46128">
    <property type="entry name" value="MITOCHONDRIAL GROUP I INTRON SPLICING FACTOR CCM1"/>
    <property type="match status" value="1"/>
</dbReference>
<evidence type="ECO:0000313" key="6">
    <source>
        <dbReference type="EMBL" id="KAF9606664.1"/>
    </source>
</evidence>
<feature type="domain" description="AB hydrolase-1" evidence="5">
    <location>
        <begin position="717"/>
        <end position="813"/>
    </location>
</feature>